<dbReference type="GO" id="GO:0047804">
    <property type="term" value="F:cysteine-S-conjugate beta-lyase activity"/>
    <property type="evidence" value="ECO:0007669"/>
    <property type="project" value="UniProtKB-EC"/>
</dbReference>
<dbReference type="EC" id="4.4.1.13" evidence="2"/>
<evidence type="ECO:0000256" key="5">
    <source>
        <dbReference type="ARBA" id="ARBA00037974"/>
    </source>
</evidence>
<accession>A0ABW2LK12</accession>
<dbReference type="EMBL" id="JBHTCJ010000007">
    <property type="protein sequence ID" value="MFC7342738.1"/>
    <property type="molecule type" value="Genomic_DNA"/>
</dbReference>
<comment type="caution">
    <text evidence="7">The sequence shown here is derived from an EMBL/GenBank/DDBJ whole genome shotgun (WGS) entry which is preliminary data.</text>
</comment>
<dbReference type="Gene3D" id="3.90.1150.10">
    <property type="entry name" value="Aspartate Aminotransferase, domain 1"/>
    <property type="match status" value="1"/>
</dbReference>
<dbReference type="PANTHER" id="PTHR43525">
    <property type="entry name" value="PROTEIN MALY"/>
    <property type="match status" value="1"/>
</dbReference>
<comment type="cofactor">
    <cofactor evidence="1">
        <name>pyridoxal 5'-phosphate</name>
        <dbReference type="ChEBI" id="CHEBI:597326"/>
    </cofactor>
</comment>
<dbReference type="RefSeq" id="WP_380668933.1">
    <property type="nucleotide sequence ID" value="NZ_JBHTCJ010000007.1"/>
</dbReference>
<evidence type="ECO:0000256" key="1">
    <source>
        <dbReference type="ARBA" id="ARBA00001933"/>
    </source>
</evidence>
<dbReference type="InterPro" id="IPR051798">
    <property type="entry name" value="Class-II_PLP-Dep_Aminotrans"/>
</dbReference>
<evidence type="ECO:0000256" key="3">
    <source>
        <dbReference type="ARBA" id="ARBA00022898"/>
    </source>
</evidence>
<dbReference type="Pfam" id="PF00155">
    <property type="entry name" value="Aminotran_1_2"/>
    <property type="match status" value="1"/>
</dbReference>
<dbReference type="InterPro" id="IPR015424">
    <property type="entry name" value="PyrdxlP-dep_Trfase"/>
</dbReference>
<dbReference type="InterPro" id="IPR015422">
    <property type="entry name" value="PyrdxlP-dep_Trfase_small"/>
</dbReference>
<organism evidence="7 8">
    <name type="scientific">Saccharopolyspora griseoalba</name>
    <dbReference type="NCBI Taxonomy" id="1431848"/>
    <lineage>
        <taxon>Bacteria</taxon>
        <taxon>Bacillati</taxon>
        <taxon>Actinomycetota</taxon>
        <taxon>Actinomycetes</taxon>
        <taxon>Pseudonocardiales</taxon>
        <taxon>Pseudonocardiaceae</taxon>
        <taxon>Saccharopolyspora</taxon>
    </lineage>
</organism>
<keyword evidence="4 7" id="KW-0456">Lyase</keyword>
<dbReference type="CDD" id="cd00609">
    <property type="entry name" value="AAT_like"/>
    <property type="match status" value="1"/>
</dbReference>
<comment type="similarity">
    <text evidence="5">Belongs to the class-II pyridoxal-phosphate-dependent aminotransferase family. MalY/PatB cystathionine beta-lyase subfamily.</text>
</comment>
<name>A0ABW2LK12_9PSEU</name>
<dbReference type="Proteomes" id="UP001596504">
    <property type="component" value="Unassembled WGS sequence"/>
</dbReference>
<sequence length="388" mass="41303">MGQAFDSITVADLRARGSLKWTLHGDALGAWVAEADFGTAPPVLEALHAGVDSSNFGYLPPKLAEDMALACAEFQHRNHGWQVPPERVHPMGDVLEVCKLAIEHFSAPGSKVILPTPAYMPFLDVPGQVGRELIAVPMTRAEGRPAFDLDALDAAFEAGGGLLVLCNPYNPLGRVFTAEELRAVGEVVDRHGGRVFSDEIHAPLVHPGHEHVPYASLSETTAGHTITATSASKAWNLPGLKCAQLIVSNDADADRIAALGPQVSHGAANLGVLANTAAYRHGEPWLAEVLDYLDGNRWALADMLNEHLPGVGYTPPEGTYLAWLDFRELGIGDHPGEFFHEHAGVVLVDGPACGAEGAGHARLNFATPRPILEQAVQAMAKAVRARPS</sequence>
<keyword evidence="3" id="KW-0663">Pyridoxal phosphate</keyword>
<evidence type="ECO:0000256" key="4">
    <source>
        <dbReference type="ARBA" id="ARBA00023239"/>
    </source>
</evidence>
<dbReference type="Gene3D" id="3.40.640.10">
    <property type="entry name" value="Type I PLP-dependent aspartate aminotransferase-like (Major domain)"/>
    <property type="match status" value="1"/>
</dbReference>
<proteinExistence type="inferred from homology"/>
<evidence type="ECO:0000313" key="7">
    <source>
        <dbReference type="EMBL" id="MFC7342738.1"/>
    </source>
</evidence>
<feature type="domain" description="Aminotransferase class I/classII large" evidence="6">
    <location>
        <begin position="39"/>
        <end position="378"/>
    </location>
</feature>
<dbReference type="InterPro" id="IPR004839">
    <property type="entry name" value="Aminotransferase_I/II_large"/>
</dbReference>
<evidence type="ECO:0000256" key="2">
    <source>
        <dbReference type="ARBA" id="ARBA00012224"/>
    </source>
</evidence>
<evidence type="ECO:0000259" key="6">
    <source>
        <dbReference type="Pfam" id="PF00155"/>
    </source>
</evidence>
<keyword evidence="8" id="KW-1185">Reference proteome</keyword>
<dbReference type="PANTHER" id="PTHR43525:SF2">
    <property type="entry name" value="CYSTATHIONINE BETA-LYASE-RELATED"/>
    <property type="match status" value="1"/>
</dbReference>
<gene>
    <name evidence="7" type="ORF">ACFQRI_15145</name>
</gene>
<dbReference type="InterPro" id="IPR015421">
    <property type="entry name" value="PyrdxlP-dep_Trfase_major"/>
</dbReference>
<dbReference type="SUPFAM" id="SSF53383">
    <property type="entry name" value="PLP-dependent transferases"/>
    <property type="match status" value="1"/>
</dbReference>
<protein>
    <recommendedName>
        <fullName evidence="2">cysteine-S-conjugate beta-lyase</fullName>
        <ecNumber evidence="2">4.4.1.13</ecNumber>
    </recommendedName>
</protein>
<reference evidence="8" key="1">
    <citation type="journal article" date="2019" name="Int. J. Syst. Evol. Microbiol.">
        <title>The Global Catalogue of Microorganisms (GCM) 10K type strain sequencing project: providing services to taxonomists for standard genome sequencing and annotation.</title>
        <authorList>
            <consortium name="The Broad Institute Genomics Platform"/>
            <consortium name="The Broad Institute Genome Sequencing Center for Infectious Disease"/>
            <person name="Wu L."/>
            <person name="Ma J."/>
        </authorList>
    </citation>
    <scope>NUCLEOTIDE SEQUENCE [LARGE SCALE GENOMIC DNA]</scope>
    <source>
        <strain evidence="8">WLHS5</strain>
    </source>
</reference>
<evidence type="ECO:0000313" key="8">
    <source>
        <dbReference type="Proteomes" id="UP001596504"/>
    </source>
</evidence>